<keyword evidence="1" id="KW-0472">Membrane</keyword>
<gene>
    <name evidence="2" type="ORF">SDC9_149453</name>
</gene>
<comment type="caution">
    <text evidence="2">The sequence shown here is derived from an EMBL/GenBank/DDBJ whole genome shotgun (WGS) entry which is preliminary data.</text>
</comment>
<protein>
    <submittedName>
        <fullName evidence="2">Uncharacterized protein</fullName>
    </submittedName>
</protein>
<sequence length="130" mass="14166">MHILVAGIGGNRAAGHVGAQLLQRSHHGLVVLVGEQPGPVQRRGMSDRAVQVVQCQPPVEVSRDRQREHRIGGAPCEAATPQESFGVLCCWLIGYVCHAFIMAHLMIACHLSHAQRRLRRPRGTPPTPAH</sequence>
<feature type="transmembrane region" description="Helical" evidence="1">
    <location>
        <begin position="91"/>
        <end position="112"/>
    </location>
</feature>
<accession>A0A645EM89</accession>
<proteinExistence type="predicted"/>
<reference evidence="2" key="1">
    <citation type="submission" date="2019-08" db="EMBL/GenBank/DDBJ databases">
        <authorList>
            <person name="Kucharzyk K."/>
            <person name="Murdoch R.W."/>
            <person name="Higgins S."/>
            <person name="Loffler F."/>
        </authorList>
    </citation>
    <scope>NUCLEOTIDE SEQUENCE</scope>
</reference>
<keyword evidence="1" id="KW-1133">Transmembrane helix</keyword>
<name>A0A645EM89_9ZZZZ</name>
<dbReference type="EMBL" id="VSSQ01048193">
    <property type="protein sequence ID" value="MPN02239.1"/>
    <property type="molecule type" value="Genomic_DNA"/>
</dbReference>
<keyword evidence="1" id="KW-0812">Transmembrane</keyword>
<evidence type="ECO:0000313" key="2">
    <source>
        <dbReference type="EMBL" id="MPN02239.1"/>
    </source>
</evidence>
<evidence type="ECO:0000256" key="1">
    <source>
        <dbReference type="SAM" id="Phobius"/>
    </source>
</evidence>
<dbReference type="AlphaFoldDB" id="A0A645EM89"/>
<organism evidence="2">
    <name type="scientific">bioreactor metagenome</name>
    <dbReference type="NCBI Taxonomy" id="1076179"/>
    <lineage>
        <taxon>unclassified sequences</taxon>
        <taxon>metagenomes</taxon>
        <taxon>ecological metagenomes</taxon>
    </lineage>
</organism>